<dbReference type="Gene3D" id="2.60.120.10">
    <property type="entry name" value="Jelly Rolls"/>
    <property type="match status" value="1"/>
</dbReference>
<dbReference type="STRING" id="1503054.WT74_16745"/>
<protein>
    <submittedName>
        <fullName evidence="3">XRE family transcriptional regulator</fullName>
    </submittedName>
</protein>
<gene>
    <name evidence="4" type="ORF">DF017_15985</name>
    <name evidence="3" type="ORF">WT44_29855</name>
</gene>
<name>A0A107AI47_9BURK</name>
<reference evidence="4 6" key="2">
    <citation type="submission" date="2018-08" db="EMBL/GenBank/DDBJ databases">
        <title>Comparative analysis of Burkholderia isolates from Puerto Rico.</title>
        <authorList>
            <person name="Hall C."/>
            <person name="Sahl J."/>
            <person name="Wagner D."/>
        </authorList>
    </citation>
    <scope>NUCLEOTIDE SEQUENCE [LARGE SCALE GENOMIC DNA]</scope>
    <source>
        <strain evidence="4 6">Bp8966</strain>
    </source>
</reference>
<dbReference type="InterPro" id="IPR014710">
    <property type="entry name" value="RmlC-like_jellyroll"/>
</dbReference>
<dbReference type="EMBL" id="LPHB01000086">
    <property type="protein sequence ID" value="KWA53060.1"/>
    <property type="molecule type" value="Genomic_DNA"/>
</dbReference>
<dbReference type="PANTHER" id="PTHR46797">
    <property type="entry name" value="HTH-TYPE TRANSCRIPTIONAL REGULATOR"/>
    <property type="match status" value="1"/>
</dbReference>
<dbReference type="SUPFAM" id="SSF51182">
    <property type="entry name" value="RmlC-like cupins"/>
    <property type="match status" value="1"/>
</dbReference>
<dbReference type="Proteomes" id="UP000281098">
    <property type="component" value="Unassembled WGS sequence"/>
</dbReference>
<reference evidence="3 5" key="1">
    <citation type="submission" date="2015-11" db="EMBL/GenBank/DDBJ databases">
        <title>Expanding the genomic diversity of Burkholderia species for the development of highly accurate diagnostics.</title>
        <authorList>
            <person name="Sahl J."/>
            <person name="Keim P."/>
            <person name="Wagner D."/>
        </authorList>
    </citation>
    <scope>NUCLEOTIDE SEQUENCE [LARGE SCALE GENOMIC DNA]</scope>
    <source>
        <strain evidence="3 5">MSMB1960WGS</strain>
    </source>
</reference>
<proteinExistence type="predicted"/>
<evidence type="ECO:0000313" key="4">
    <source>
        <dbReference type="EMBL" id="RQY92318.1"/>
    </source>
</evidence>
<dbReference type="CDD" id="cd02209">
    <property type="entry name" value="cupin_XRE_C"/>
    <property type="match status" value="1"/>
</dbReference>
<dbReference type="RefSeq" id="WP_059564952.1">
    <property type="nucleotide sequence ID" value="NZ_JAXKSJ010000033.1"/>
</dbReference>
<accession>A0A107AI47</accession>
<evidence type="ECO:0000313" key="5">
    <source>
        <dbReference type="Proteomes" id="UP000068603"/>
    </source>
</evidence>
<evidence type="ECO:0000313" key="3">
    <source>
        <dbReference type="EMBL" id="KWA53060.1"/>
    </source>
</evidence>
<dbReference type="PROSITE" id="PS50943">
    <property type="entry name" value="HTH_CROC1"/>
    <property type="match status" value="1"/>
</dbReference>
<dbReference type="EMBL" id="QTPM01000017">
    <property type="protein sequence ID" value="RQY92318.1"/>
    <property type="molecule type" value="Genomic_DNA"/>
</dbReference>
<dbReference type="InterPro" id="IPR001387">
    <property type="entry name" value="Cro/C1-type_HTH"/>
</dbReference>
<dbReference type="Gene3D" id="1.10.260.40">
    <property type="entry name" value="lambda repressor-like DNA-binding domains"/>
    <property type="match status" value="1"/>
</dbReference>
<comment type="caution">
    <text evidence="3">The sequence shown here is derived from an EMBL/GenBank/DDBJ whole genome shotgun (WGS) entry which is preliminary data.</text>
</comment>
<feature type="domain" description="HTH cro/C1-type" evidence="2">
    <location>
        <begin position="20"/>
        <end position="74"/>
    </location>
</feature>
<dbReference type="SUPFAM" id="SSF47413">
    <property type="entry name" value="lambda repressor-like DNA-binding domains"/>
    <property type="match status" value="1"/>
</dbReference>
<dbReference type="PANTHER" id="PTHR46797:SF1">
    <property type="entry name" value="METHYLPHOSPHONATE SYNTHASE"/>
    <property type="match status" value="1"/>
</dbReference>
<dbReference type="SMART" id="SM00530">
    <property type="entry name" value="HTH_XRE"/>
    <property type="match status" value="1"/>
</dbReference>
<dbReference type="AlphaFoldDB" id="A0A107AI47"/>
<dbReference type="GO" id="GO:0003700">
    <property type="term" value="F:DNA-binding transcription factor activity"/>
    <property type="evidence" value="ECO:0007669"/>
    <property type="project" value="TreeGrafter"/>
</dbReference>
<dbReference type="Pfam" id="PF01381">
    <property type="entry name" value="HTH_3"/>
    <property type="match status" value="1"/>
</dbReference>
<evidence type="ECO:0000313" key="6">
    <source>
        <dbReference type="Proteomes" id="UP000281098"/>
    </source>
</evidence>
<evidence type="ECO:0000256" key="1">
    <source>
        <dbReference type="ARBA" id="ARBA00023125"/>
    </source>
</evidence>
<dbReference type="GO" id="GO:0005829">
    <property type="term" value="C:cytosol"/>
    <property type="evidence" value="ECO:0007669"/>
    <property type="project" value="TreeGrafter"/>
</dbReference>
<sequence length="191" mass="20079">MVSPSDESVLVAASSIGNKIRVLRRQLKLTLDVTAAAAGISKPFLSQVERGRATPSIASLVGIAKALGVTIDHFVGPPDDTPPACPGEPLPRVGADMLAGAFAQLSHLTNGTKLDAMLFRIPVGEAAAEVASYTGEEFLYVMNGQVELTLDDRTVVLKAGETAHYESTVSHAWSNAAHEEAVVVWVGAPRH</sequence>
<dbReference type="InterPro" id="IPR050807">
    <property type="entry name" value="TransReg_Diox_bact_type"/>
</dbReference>
<organism evidence="3">
    <name type="scientific">Burkholderia stagnalis</name>
    <dbReference type="NCBI Taxonomy" id="1503054"/>
    <lineage>
        <taxon>Bacteria</taxon>
        <taxon>Pseudomonadati</taxon>
        <taxon>Pseudomonadota</taxon>
        <taxon>Betaproteobacteria</taxon>
        <taxon>Burkholderiales</taxon>
        <taxon>Burkholderiaceae</taxon>
        <taxon>Burkholderia</taxon>
        <taxon>Burkholderia cepacia complex</taxon>
    </lineage>
</organism>
<keyword evidence="6" id="KW-1185">Reference proteome</keyword>
<evidence type="ECO:0000259" key="2">
    <source>
        <dbReference type="PROSITE" id="PS50943"/>
    </source>
</evidence>
<dbReference type="Proteomes" id="UP000068603">
    <property type="component" value="Unassembled WGS sequence"/>
</dbReference>
<keyword evidence="1" id="KW-0238">DNA-binding</keyword>
<dbReference type="GO" id="GO:0003677">
    <property type="term" value="F:DNA binding"/>
    <property type="evidence" value="ECO:0007669"/>
    <property type="project" value="UniProtKB-KW"/>
</dbReference>
<dbReference type="CDD" id="cd00093">
    <property type="entry name" value="HTH_XRE"/>
    <property type="match status" value="1"/>
</dbReference>
<dbReference type="InterPro" id="IPR011051">
    <property type="entry name" value="RmlC_Cupin_sf"/>
</dbReference>
<dbReference type="InterPro" id="IPR013096">
    <property type="entry name" value="Cupin_2"/>
</dbReference>
<dbReference type="InterPro" id="IPR010982">
    <property type="entry name" value="Lambda_DNA-bd_dom_sf"/>
</dbReference>
<dbReference type="Pfam" id="PF07883">
    <property type="entry name" value="Cupin_2"/>
    <property type="match status" value="1"/>
</dbReference>